<dbReference type="OrthoDB" id="6078555at2"/>
<comment type="caution">
    <text evidence="3">The sequence shown here is derived from an EMBL/GenBank/DDBJ whole genome shotgun (WGS) entry which is preliminary data.</text>
</comment>
<name>A0A553H4K9_9PSED</name>
<gene>
    <name evidence="2" type="ORF">FM069_01405</name>
    <name evidence="3" type="ORF">FM069_01450</name>
</gene>
<keyword evidence="1" id="KW-0812">Transmembrane</keyword>
<dbReference type="EMBL" id="VJOY01000001">
    <property type="protein sequence ID" value="TRX76713.1"/>
    <property type="molecule type" value="Genomic_DNA"/>
</dbReference>
<proteinExistence type="predicted"/>
<evidence type="ECO:0000313" key="3">
    <source>
        <dbReference type="EMBL" id="TRX76713.1"/>
    </source>
</evidence>
<dbReference type="Proteomes" id="UP000315235">
    <property type="component" value="Unassembled WGS sequence"/>
</dbReference>
<feature type="transmembrane region" description="Helical" evidence="1">
    <location>
        <begin position="42"/>
        <end position="62"/>
    </location>
</feature>
<dbReference type="EMBL" id="VJOY01000001">
    <property type="protein sequence ID" value="TRX76705.1"/>
    <property type="molecule type" value="Genomic_DNA"/>
</dbReference>
<evidence type="ECO:0000256" key="1">
    <source>
        <dbReference type="SAM" id="Phobius"/>
    </source>
</evidence>
<evidence type="ECO:0000313" key="2">
    <source>
        <dbReference type="EMBL" id="TRX76705.1"/>
    </source>
</evidence>
<protein>
    <submittedName>
        <fullName evidence="3">Uncharacterized protein</fullName>
    </submittedName>
</protein>
<accession>A0A553H4K9</accession>
<keyword evidence="1" id="KW-0472">Membrane</keyword>
<dbReference type="AlphaFoldDB" id="A0A553H4K9"/>
<keyword evidence="4" id="KW-1185">Reference proteome</keyword>
<sequence>MNFLGCDGVWLIRDDKTTICQGQMKTFTVQEMRDFLTPALTWAQRAEITSALLALFVAVWVIKAIRSVF</sequence>
<organism evidence="3 4">
    <name type="scientific">Pseudomonas mangiferae</name>
    <dbReference type="NCBI Taxonomy" id="2593654"/>
    <lineage>
        <taxon>Bacteria</taxon>
        <taxon>Pseudomonadati</taxon>
        <taxon>Pseudomonadota</taxon>
        <taxon>Gammaproteobacteria</taxon>
        <taxon>Pseudomonadales</taxon>
        <taxon>Pseudomonadaceae</taxon>
        <taxon>Pseudomonas</taxon>
    </lineage>
</organism>
<reference evidence="3 4" key="1">
    <citation type="submission" date="2019-07" db="EMBL/GenBank/DDBJ databases">
        <title>Pseudomonas mangiferae sp. nov., isolated from bark of mango tree in Thailand.</title>
        <authorList>
            <person name="Srisuk N."/>
            <person name="Anurat P."/>
        </authorList>
    </citation>
    <scope>NUCLEOTIDE SEQUENCE [LARGE SCALE GENOMIC DNA]</scope>
    <source>
        <strain evidence="3 4">DMKU_BBB3-04</strain>
    </source>
</reference>
<evidence type="ECO:0000313" key="4">
    <source>
        <dbReference type="Proteomes" id="UP000315235"/>
    </source>
</evidence>
<keyword evidence="1" id="KW-1133">Transmembrane helix</keyword>